<accession>A0ABP9DL66</accession>
<protein>
    <recommendedName>
        <fullName evidence="3">HutD-family protein</fullName>
    </recommendedName>
</protein>
<dbReference type="InterPro" id="IPR011051">
    <property type="entry name" value="RmlC_Cupin_sf"/>
</dbReference>
<comment type="caution">
    <text evidence="1">The sequence shown here is derived from an EMBL/GenBank/DDBJ whole genome shotgun (WGS) entry which is preliminary data.</text>
</comment>
<reference evidence="2" key="1">
    <citation type="journal article" date="2019" name="Int. J. Syst. Evol. Microbiol.">
        <title>The Global Catalogue of Microorganisms (GCM) 10K type strain sequencing project: providing services to taxonomists for standard genome sequencing and annotation.</title>
        <authorList>
            <consortium name="The Broad Institute Genomics Platform"/>
            <consortium name="The Broad Institute Genome Sequencing Center for Infectious Disease"/>
            <person name="Wu L."/>
            <person name="Ma J."/>
        </authorList>
    </citation>
    <scope>NUCLEOTIDE SEQUENCE [LARGE SCALE GENOMIC DNA]</scope>
    <source>
        <strain evidence="2">JCM 13006</strain>
    </source>
</reference>
<evidence type="ECO:0000313" key="1">
    <source>
        <dbReference type="EMBL" id="GAA4841959.1"/>
    </source>
</evidence>
<dbReference type="Proteomes" id="UP001501752">
    <property type="component" value="Unassembled WGS sequence"/>
</dbReference>
<dbReference type="InterPro" id="IPR014710">
    <property type="entry name" value="RmlC-like_jellyroll"/>
</dbReference>
<proteinExistence type="predicted"/>
<dbReference type="PANTHER" id="PTHR37943">
    <property type="entry name" value="PROTEIN VES"/>
    <property type="match status" value="1"/>
</dbReference>
<keyword evidence="2" id="KW-1185">Reference proteome</keyword>
<dbReference type="InterPro" id="IPR010282">
    <property type="entry name" value="Uncharacterised_HutD/Ves"/>
</dbReference>
<dbReference type="SUPFAM" id="SSF51182">
    <property type="entry name" value="RmlC-like cupins"/>
    <property type="match status" value="1"/>
</dbReference>
<organism evidence="1 2">
    <name type="scientific">Kitasatospora terrestris</name>
    <dbReference type="NCBI Taxonomy" id="258051"/>
    <lineage>
        <taxon>Bacteria</taxon>
        <taxon>Bacillati</taxon>
        <taxon>Actinomycetota</taxon>
        <taxon>Actinomycetes</taxon>
        <taxon>Kitasatosporales</taxon>
        <taxon>Streptomycetaceae</taxon>
        <taxon>Kitasatospora</taxon>
    </lineage>
</organism>
<dbReference type="Pfam" id="PF05962">
    <property type="entry name" value="HutD"/>
    <property type="match status" value="1"/>
</dbReference>
<dbReference type="Gene3D" id="2.60.120.10">
    <property type="entry name" value="Jelly Rolls"/>
    <property type="match status" value="1"/>
</dbReference>
<evidence type="ECO:0008006" key="3">
    <source>
        <dbReference type="Google" id="ProtNLM"/>
    </source>
</evidence>
<gene>
    <name evidence="1" type="ORF">GCM10023235_17290</name>
</gene>
<evidence type="ECO:0000313" key="2">
    <source>
        <dbReference type="Proteomes" id="UP001501752"/>
    </source>
</evidence>
<dbReference type="RefSeq" id="WP_345696179.1">
    <property type="nucleotide sequence ID" value="NZ_BAABIS010000001.1"/>
</dbReference>
<name>A0ABP9DL66_9ACTN</name>
<dbReference type="PANTHER" id="PTHR37943:SF1">
    <property type="entry name" value="PROTEIN VES"/>
    <property type="match status" value="1"/>
</dbReference>
<dbReference type="CDD" id="cd20293">
    <property type="entry name" value="cupin_HutD_N"/>
    <property type="match status" value="1"/>
</dbReference>
<dbReference type="EMBL" id="BAABIS010000001">
    <property type="protein sequence ID" value="GAA4841959.1"/>
    <property type="molecule type" value="Genomic_DNA"/>
</dbReference>
<sequence>MTLTLLRAADRVATAWLNGGGTTREIAGHPADAGPADFAWRASLADVARGGPFSRFPDSDRVLTVVDGEGVLLTVDGTEHHAEPYRPFAFPGDADTDCRLPAGPVVAFNVMTRRGRARATVDLVRTARPVDVPADADVLLVCLTGTAVVGGTRLGRFDAALLPPTSRHPLAVDGTTAVVTLRTR</sequence>